<evidence type="ECO:0000313" key="5">
    <source>
        <dbReference type="Proteomes" id="UP000546007"/>
    </source>
</evidence>
<dbReference type="PANTHER" id="PTHR32234:SF0">
    <property type="entry name" value="THIOL:DISULFIDE INTERCHANGE PROTEIN DSBD"/>
    <property type="match status" value="1"/>
</dbReference>
<feature type="chain" id="PRO_5030708288" evidence="2">
    <location>
        <begin position="20"/>
        <end position="322"/>
    </location>
</feature>
<reference evidence="4 5" key="1">
    <citation type="submission" date="2020-08" db="EMBL/GenBank/DDBJ databases">
        <title>Genomic Encyclopedia of Type Strains, Phase IV (KMG-IV): sequencing the most valuable type-strain genomes for metagenomic binning, comparative biology and taxonomic classification.</title>
        <authorList>
            <person name="Goeker M."/>
        </authorList>
    </citation>
    <scope>NUCLEOTIDE SEQUENCE [LARGE SCALE GENOMIC DNA]</scope>
    <source>
        <strain evidence="4 5">DSM 105721</strain>
    </source>
</reference>
<proteinExistence type="predicted"/>
<dbReference type="EMBL" id="JACIES010000019">
    <property type="protein sequence ID" value="MBB4028190.1"/>
    <property type="molecule type" value="Genomic_DNA"/>
</dbReference>
<sequence>MKKSMLLVISLLTYCSVFAQSVKFDTLSLDQALSRARAEGKFVFVDVTASWCGPCQVMLEEVLSRKDVGEYCNKQFICIQMDVDKLEGKDFKKKYGVNSIPTFFILQEDGTVRHRLRGARRPEDFLAWAKRGVNETSSLFFLNGLLERKQKMSLQNKVDYYLVLKDIRKLHDADSLRTVLFEQTPFEKLTDKECWSLFSEEVYGSQYFEYVVKHGDKFREKQGKERIDDYLVQGYKQEIQRLMYGSQASPEAFDLIKQITMAVSTPDRTVISGEDKVKVVLAWAKEVKAFLENDIPGMVEGMQELVELKEWRDCLWHAMQYV</sequence>
<evidence type="ECO:0000256" key="1">
    <source>
        <dbReference type="ARBA" id="ARBA00023284"/>
    </source>
</evidence>
<organism evidence="4 5">
    <name type="scientific">Butyricimonas faecihominis</name>
    <dbReference type="NCBI Taxonomy" id="1472416"/>
    <lineage>
        <taxon>Bacteria</taxon>
        <taxon>Pseudomonadati</taxon>
        <taxon>Bacteroidota</taxon>
        <taxon>Bacteroidia</taxon>
        <taxon>Bacteroidales</taxon>
        <taxon>Odoribacteraceae</taxon>
        <taxon>Butyricimonas</taxon>
    </lineage>
</organism>
<protein>
    <submittedName>
        <fullName evidence="4">Thiol-disulfide isomerase/thioredoxin</fullName>
    </submittedName>
</protein>
<dbReference type="Gene3D" id="3.40.30.10">
    <property type="entry name" value="Glutaredoxin"/>
    <property type="match status" value="1"/>
</dbReference>
<keyword evidence="4" id="KW-0413">Isomerase</keyword>
<dbReference type="GO" id="GO:0015035">
    <property type="term" value="F:protein-disulfide reductase activity"/>
    <property type="evidence" value="ECO:0007669"/>
    <property type="project" value="TreeGrafter"/>
</dbReference>
<feature type="domain" description="Thioredoxin" evidence="3">
    <location>
        <begin position="6"/>
        <end position="134"/>
    </location>
</feature>
<keyword evidence="5" id="KW-1185">Reference proteome</keyword>
<dbReference type="GO" id="GO:0016853">
    <property type="term" value="F:isomerase activity"/>
    <property type="evidence" value="ECO:0007669"/>
    <property type="project" value="UniProtKB-KW"/>
</dbReference>
<accession>A0A7W6N0L9</accession>
<name>A0A7W6N0L9_9BACT</name>
<dbReference type="PROSITE" id="PS00194">
    <property type="entry name" value="THIOREDOXIN_1"/>
    <property type="match status" value="1"/>
</dbReference>
<dbReference type="PANTHER" id="PTHR32234">
    <property type="entry name" value="THIOL:DISULFIDE INTERCHANGE PROTEIN DSBD"/>
    <property type="match status" value="1"/>
</dbReference>
<dbReference type="SUPFAM" id="SSF52833">
    <property type="entry name" value="Thioredoxin-like"/>
    <property type="match status" value="1"/>
</dbReference>
<evidence type="ECO:0000256" key="2">
    <source>
        <dbReference type="SAM" id="SignalP"/>
    </source>
</evidence>
<evidence type="ECO:0000259" key="3">
    <source>
        <dbReference type="PROSITE" id="PS51352"/>
    </source>
</evidence>
<keyword evidence="2" id="KW-0732">Signal</keyword>
<dbReference type="InterPro" id="IPR017937">
    <property type="entry name" value="Thioredoxin_CS"/>
</dbReference>
<keyword evidence="1" id="KW-0676">Redox-active center</keyword>
<dbReference type="Proteomes" id="UP000546007">
    <property type="component" value="Unassembled WGS sequence"/>
</dbReference>
<dbReference type="InterPro" id="IPR036249">
    <property type="entry name" value="Thioredoxin-like_sf"/>
</dbReference>
<dbReference type="Pfam" id="PF13899">
    <property type="entry name" value="Thioredoxin_7"/>
    <property type="match status" value="1"/>
</dbReference>
<dbReference type="InterPro" id="IPR013766">
    <property type="entry name" value="Thioredoxin_domain"/>
</dbReference>
<dbReference type="PROSITE" id="PS51352">
    <property type="entry name" value="THIOREDOXIN_2"/>
    <property type="match status" value="1"/>
</dbReference>
<evidence type="ECO:0000313" key="4">
    <source>
        <dbReference type="EMBL" id="MBB4028190.1"/>
    </source>
</evidence>
<dbReference type="RefSeq" id="WP_183312890.1">
    <property type="nucleotide sequence ID" value="NZ_JACIES010000019.1"/>
</dbReference>
<comment type="caution">
    <text evidence="4">The sequence shown here is derived from an EMBL/GenBank/DDBJ whole genome shotgun (WGS) entry which is preliminary data.</text>
</comment>
<feature type="signal peptide" evidence="2">
    <location>
        <begin position="1"/>
        <end position="19"/>
    </location>
</feature>
<dbReference type="GO" id="GO:0045454">
    <property type="term" value="P:cell redox homeostasis"/>
    <property type="evidence" value="ECO:0007669"/>
    <property type="project" value="TreeGrafter"/>
</dbReference>
<dbReference type="AlphaFoldDB" id="A0A7W6N0L9"/>
<gene>
    <name evidence="4" type="ORF">GGR14_004018</name>
</gene>
<feature type="non-terminal residue" evidence="4">
    <location>
        <position position="322"/>
    </location>
</feature>